<comment type="subunit">
    <text evidence="3">Heptamer of 7 subunits arranged in a ring. Interacts with the chaperonin GroEL.</text>
</comment>
<dbReference type="Proteomes" id="UP000228947">
    <property type="component" value="Unassembled WGS sequence"/>
</dbReference>
<dbReference type="GO" id="GO:0046872">
    <property type="term" value="F:metal ion binding"/>
    <property type="evidence" value="ECO:0007669"/>
    <property type="project" value="TreeGrafter"/>
</dbReference>
<dbReference type="SUPFAM" id="SSF50129">
    <property type="entry name" value="GroES-like"/>
    <property type="match status" value="1"/>
</dbReference>
<reference evidence="5 6" key="1">
    <citation type="submission" date="2017-11" db="EMBL/GenBank/DDBJ databases">
        <title>Evolution of Phototrophy in the Chloroflexi Phylum Driven by Horizontal Gene Transfer.</title>
        <authorList>
            <person name="Ward L.M."/>
            <person name="Hemp J."/>
            <person name="Shih P.M."/>
            <person name="Mcglynn S.E."/>
            <person name="Fischer W."/>
        </authorList>
    </citation>
    <scope>NUCLEOTIDE SEQUENCE [LARGE SCALE GENOMIC DNA]</scope>
    <source>
        <strain evidence="5">CP1_1M</strain>
    </source>
</reference>
<dbReference type="InterPro" id="IPR037124">
    <property type="entry name" value="Chaperonin_GroES_sf"/>
</dbReference>
<evidence type="ECO:0000256" key="1">
    <source>
        <dbReference type="ARBA" id="ARBA00006975"/>
    </source>
</evidence>
<protein>
    <recommendedName>
        <fullName evidence="3">Co-chaperonin GroES</fullName>
    </recommendedName>
    <alternativeName>
        <fullName evidence="3">10 kDa chaperonin</fullName>
    </alternativeName>
    <alternativeName>
        <fullName evidence="3">Chaperonin-10</fullName>
        <shortName evidence="3">Cpn10</shortName>
    </alternativeName>
</protein>
<dbReference type="NCBIfam" id="NF001531">
    <property type="entry name" value="PRK00364.2-2"/>
    <property type="match status" value="1"/>
</dbReference>
<dbReference type="PANTHER" id="PTHR10772">
    <property type="entry name" value="10 KDA HEAT SHOCK PROTEIN"/>
    <property type="match status" value="1"/>
</dbReference>
<dbReference type="InterPro" id="IPR020818">
    <property type="entry name" value="Chaperonin_GroES"/>
</dbReference>
<keyword evidence="3" id="KW-0963">Cytoplasm</keyword>
<dbReference type="HAMAP" id="MF_00580">
    <property type="entry name" value="CH10"/>
    <property type="match status" value="1"/>
</dbReference>
<dbReference type="NCBIfam" id="NF001533">
    <property type="entry name" value="PRK00364.2-4"/>
    <property type="match status" value="1"/>
</dbReference>
<evidence type="ECO:0000256" key="3">
    <source>
        <dbReference type="HAMAP-Rule" id="MF_00580"/>
    </source>
</evidence>
<dbReference type="PROSITE" id="PS00681">
    <property type="entry name" value="CHAPERONINS_CPN10"/>
    <property type="match status" value="1"/>
</dbReference>
<dbReference type="SMART" id="SM00883">
    <property type="entry name" value="Cpn10"/>
    <property type="match status" value="1"/>
</dbReference>
<dbReference type="GO" id="GO:0051082">
    <property type="term" value="F:unfolded protein binding"/>
    <property type="evidence" value="ECO:0007669"/>
    <property type="project" value="TreeGrafter"/>
</dbReference>
<comment type="similarity">
    <text evidence="1 3 4">Belongs to the GroES chaperonin family.</text>
</comment>
<name>A0A2M8PZQ7_9CHLR</name>
<comment type="caution">
    <text evidence="5">The sequence shown here is derived from an EMBL/GenBank/DDBJ whole genome shotgun (WGS) entry which is preliminary data.</text>
</comment>
<evidence type="ECO:0000313" key="6">
    <source>
        <dbReference type="Proteomes" id="UP000228947"/>
    </source>
</evidence>
<sequence>MTLKLRPLADRVVVEPIEGEEVTAGGILLPETAKEKPQQGKILAVGQGRRDEDGELIPMEVKVDDKVLYAKYAGTEVKVDGKKLLILKESDILAVITD</sequence>
<comment type="subcellular location">
    <subcellularLocation>
        <location evidence="3">Cytoplasm</location>
    </subcellularLocation>
</comment>
<dbReference type="GO" id="GO:0005524">
    <property type="term" value="F:ATP binding"/>
    <property type="evidence" value="ECO:0007669"/>
    <property type="project" value="InterPro"/>
</dbReference>
<dbReference type="PANTHER" id="PTHR10772:SF58">
    <property type="entry name" value="CO-CHAPERONIN GROES"/>
    <property type="match status" value="1"/>
</dbReference>
<gene>
    <name evidence="3" type="primary">groES</name>
    <name evidence="3" type="synonym">groS</name>
    <name evidence="5" type="ORF">CUN50_01890</name>
</gene>
<dbReference type="GO" id="GO:0051087">
    <property type="term" value="F:protein-folding chaperone binding"/>
    <property type="evidence" value="ECO:0007669"/>
    <property type="project" value="TreeGrafter"/>
</dbReference>
<dbReference type="EMBL" id="PGTL01000005">
    <property type="protein sequence ID" value="PJF43028.1"/>
    <property type="molecule type" value="Genomic_DNA"/>
</dbReference>
<dbReference type="InterPro" id="IPR011032">
    <property type="entry name" value="GroES-like_sf"/>
</dbReference>
<keyword evidence="2 3" id="KW-0143">Chaperone</keyword>
<dbReference type="PRINTS" id="PR00297">
    <property type="entry name" value="CHAPERONIN10"/>
</dbReference>
<dbReference type="InterPro" id="IPR018369">
    <property type="entry name" value="Chaprnonin_Cpn10_CS"/>
</dbReference>
<accession>A0A2M8PZQ7</accession>
<dbReference type="NCBIfam" id="NF001529">
    <property type="entry name" value="PRK00364.1-5"/>
    <property type="match status" value="1"/>
</dbReference>
<dbReference type="AlphaFoldDB" id="A0A2M8PZQ7"/>
<dbReference type="GO" id="GO:0044183">
    <property type="term" value="F:protein folding chaperone"/>
    <property type="evidence" value="ECO:0007669"/>
    <property type="project" value="InterPro"/>
</dbReference>
<dbReference type="FunFam" id="2.30.33.40:FF:000001">
    <property type="entry name" value="10 kDa chaperonin"/>
    <property type="match status" value="1"/>
</dbReference>
<comment type="function">
    <text evidence="3 4">Together with the chaperonin GroEL, plays an essential role in assisting protein folding. The GroEL-GroES system forms a nano-cage that allows encapsulation of the non-native substrate proteins and provides a physical environment optimized to promote and accelerate protein folding. GroES binds to the apical surface of the GroEL ring, thereby capping the opening of the GroEL channel.</text>
</comment>
<proteinExistence type="inferred from homology"/>
<dbReference type="Pfam" id="PF00166">
    <property type="entry name" value="Cpn10"/>
    <property type="match status" value="1"/>
</dbReference>
<evidence type="ECO:0000256" key="4">
    <source>
        <dbReference type="RuleBase" id="RU000535"/>
    </source>
</evidence>
<evidence type="ECO:0000256" key="2">
    <source>
        <dbReference type="ARBA" id="ARBA00023186"/>
    </source>
</evidence>
<evidence type="ECO:0000313" key="5">
    <source>
        <dbReference type="EMBL" id="PJF43028.1"/>
    </source>
</evidence>
<dbReference type="NCBIfam" id="NF001527">
    <property type="entry name" value="PRK00364.1-2"/>
    <property type="match status" value="1"/>
</dbReference>
<dbReference type="NCBIfam" id="NF001534">
    <property type="entry name" value="PRK00364.2-5"/>
    <property type="match status" value="1"/>
</dbReference>
<dbReference type="CDD" id="cd00320">
    <property type="entry name" value="cpn10"/>
    <property type="match status" value="1"/>
</dbReference>
<dbReference type="Gene3D" id="2.30.33.40">
    <property type="entry name" value="GroES chaperonin"/>
    <property type="match status" value="1"/>
</dbReference>
<dbReference type="GO" id="GO:0005737">
    <property type="term" value="C:cytoplasm"/>
    <property type="evidence" value="ECO:0007669"/>
    <property type="project" value="UniProtKB-SubCell"/>
</dbReference>
<organism evidence="5 6">
    <name type="scientific">Candidatus Thermofonsia Clade 1 bacterium</name>
    <dbReference type="NCBI Taxonomy" id="2364210"/>
    <lineage>
        <taxon>Bacteria</taxon>
        <taxon>Bacillati</taxon>
        <taxon>Chloroflexota</taxon>
        <taxon>Candidatus Thermofontia</taxon>
        <taxon>Candidatus Thermofonsia Clade 1</taxon>
    </lineage>
</organism>